<reference evidence="16 17" key="1">
    <citation type="journal article" date="2010" name="Nat. Commun.">
        <title>The complete sequence of the smallest known nuclear genome from the microsporidian Encephalitozoon intestinalis.</title>
        <authorList>
            <person name="Corradi N."/>
            <person name="Pombert J.-F."/>
            <person name="Farinelli L."/>
            <person name="Didier E.S."/>
            <person name="Keeling P.J."/>
        </authorList>
    </citation>
    <scope>NUCLEOTIDE SEQUENCE [LARGE SCALE GENOMIC DNA]</scope>
    <source>
        <strain evidence="16 17">ATCC 50506</strain>
    </source>
</reference>
<keyword evidence="9" id="KW-0694">RNA-binding</keyword>
<keyword evidence="6" id="KW-0489">Methyltransferase</keyword>
<dbReference type="GO" id="GO:1990259">
    <property type="term" value="F:histone H2AQ104 methyltransferase activity"/>
    <property type="evidence" value="ECO:0007669"/>
    <property type="project" value="TreeGrafter"/>
</dbReference>
<dbReference type="KEGG" id="ein:Eint_100770"/>
<comment type="catalytic activity">
    <reaction evidence="13">
        <text>L-glutaminyl-[histone H2A] + S-adenosyl-L-methionine = N(5)-methyl-L-glutaminyl-[histone H2A] + S-adenosyl-L-homocysteine + H(+)</text>
        <dbReference type="Rhea" id="RHEA:50904"/>
        <dbReference type="Rhea" id="RHEA-COMP:12837"/>
        <dbReference type="Rhea" id="RHEA-COMP:12839"/>
        <dbReference type="ChEBI" id="CHEBI:15378"/>
        <dbReference type="ChEBI" id="CHEBI:30011"/>
        <dbReference type="ChEBI" id="CHEBI:57856"/>
        <dbReference type="ChEBI" id="CHEBI:59789"/>
        <dbReference type="ChEBI" id="CHEBI:61891"/>
    </reaction>
</comment>
<dbReference type="HAMAP" id="MF_00351">
    <property type="entry name" value="RNA_methyltransf_FlpA"/>
    <property type="match status" value="1"/>
</dbReference>
<keyword evidence="5" id="KW-0698">rRNA processing</keyword>
<feature type="compositionally biased region" description="Basic and acidic residues" evidence="15">
    <location>
        <begin position="13"/>
        <end position="32"/>
    </location>
</feature>
<organism evidence="16 17">
    <name type="scientific">Encephalitozoon intestinalis (strain ATCC 50506)</name>
    <name type="common">Microsporidian parasite</name>
    <name type="synonym">Septata intestinalis</name>
    <dbReference type="NCBI Taxonomy" id="876142"/>
    <lineage>
        <taxon>Eukaryota</taxon>
        <taxon>Fungi</taxon>
        <taxon>Fungi incertae sedis</taxon>
        <taxon>Microsporidia</taxon>
        <taxon>Unikaryonidae</taxon>
        <taxon>Encephalitozoon</taxon>
    </lineage>
</organism>
<dbReference type="VEuPathDB" id="MicrosporidiaDB:Eint_100770"/>
<feature type="region of interest" description="Disordered" evidence="15">
    <location>
        <begin position="1"/>
        <end position="43"/>
    </location>
</feature>
<sequence>MKKTNKKPNGGKFRKESRMARPDKRGGRERMNNKKKGSVRAGLDKKVLVEPHRRFPGVYVSRGKEDLLLTKSLAPGISVYGERRITVDVEQERIEYRVWNVYRSKLAAGIVCGVENIHMGPGSKVLYLGASSGTTVSHVSDIVGKDGVVYAVEFSERSGRDLINMSMKRPNIVPIIEDARHPSRYRMLVPMVDCIFSDVSQPDQTRIVALNAQYFLKEGGGVDVSIKANCVNSSVPAETVFAEEVNILRKHNIKPKEQVTLEPFEKDHAMIVGKFRLSKSGEKK</sequence>
<dbReference type="GO" id="GO:0008649">
    <property type="term" value="F:rRNA methyltransferase activity"/>
    <property type="evidence" value="ECO:0007669"/>
    <property type="project" value="TreeGrafter"/>
</dbReference>
<accession>E0S9L8</accession>
<dbReference type="GO" id="GO:0031428">
    <property type="term" value="C:box C/D methylation guide snoRNP complex"/>
    <property type="evidence" value="ECO:0007669"/>
    <property type="project" value="TreeGrafter"/>
</dbReference>
<dbReference type="RefSeq" id="XP_003073763.1">
    <property type="nucleotide sequence ID" value="XM_003073717.1"/>
</dbReference>
<protein>
    <recommendedName>
        <fullName evidence="3">rRNA 2'-O-methyltransferase fibrillarin</fullName>
    </recommendedName>
    <alternativeName>
        <fullName evidence="12">Histone-glutamine methyltransferase</fullName>
    </alternativeName>
</protein>
<evidence type="ECO:0000256" key="5">
    <source>
        <dbReference type="ARBA" id="ARBA00022552"/>
    </source>
</evidence>
<proteinExistence type="inferred from homology"/>
<dbReference type="Pfam" id="PF01269">
    <property type="entry name" value="Fibrillarin"/>
    <property type="match status" value="1"/>
</dbReference>
<dbReference type="SMART" id="SM01206">
    <property type="entry name" value="Fibrillarin"/>
    <property type="match status" value="1"/>
</dbReference>
<evidence type="ECO:0000256" key="13">
    <source>
        <dbReference type="ARBA" id="ARBA00047568"/>
    </source>
</evidence>
<dbReference type="Gene3D" id="3.30.200.20">
    <property type="entry name" value="Phosphorylase Kinase, domain 1"/>
    <property type="match status" value="1"/>
</dbReference>
<evidence type="ECO:0000256" key="7">
    <source>
        <dbReference type="ARBA" id="ARBA00022679"/>
    </source>
</evidence>
<evidence type="ECO:0000256" key="11">
    <source>
        <dbReference type="ARBA" id="ARBA00023274"/>
    </source>
</evidence>
<dbReference type="PANTHER" id="PTHR10335:SF17">
    <property type="entry name" value="FIBRILLARIN"/>
    <property type="match status" value="1"/>
</dbReference>
<dbReference type="NCBIfam" id="NF003276">
    <property type="entry name" value="PRK04266.1-2"/>
    <property type="match status" value="1"/>
</dbReference>
<gene>
    <name evidence="16" type="ORF">Eint_100770</name>
</gene>
<evidence type="ECO:0000256" key="8">
    <source>
        <dbReference type="ARBA" id="ARBA00022691"/>
    </source>
</evidence>
<dbReference type="InterPro" id="IPR000692">
    <property type="entry name" value="Fibrillarin"/>
</dbReference>
<evidence type="ECO:0000256" key="6">
    <source>
        <dbReference type="ARBA" id="ARBA00022603"/>
    </source>
</evidence>
<keyword evidence="4" id="KW-0488">Methylation</keyword>
<comment type="subcellular location">
    <subcellularLocation>
        <location evidence="1">Nucleus</location>
        <location evidence="1">Nucleolus</location>
    </subcellularLocation>
</comment>
<dbReference type="EMBL" id="CP001951">
    <property type="protein sequence ID" value="ADM12403.1"/>
    <property type="molecule type" value="Genomic_DNA"/>
</dbReference>
<evidence type="ECO:0000256" key="1">
    <source>
        <dbReference type="ARBA" id="ARBA00004604"/>
    </source>
</evidence>
<keyword evidence="8" id="KW-0949">S-adenosyl-L-methionine</keyword>
<keyword evidence="7" id="KW-0808">Transferase</keyword>
<dbReference type="FunFam" id="3.30.200.20:FF:000386">
    <property type="entry name" value="Fibrillarin, putative"/>
    <property type="match status" value="1"/>
</dbReference>
<dbReference type="HOGENOM" id="CLU_059055_1_0_1"/>
<evidence type="ECO:0000313" key="17">
    <source>
        <dbReference type="Proteomes" id="UP000002313"/>
    </source>
</evidence>
<evidence type="ECO:0000313" key="16">
    <source>
        <dbReference type="EMBL" id="ADM12403.1"/>
    </source>
</evidence>
<dbReference type="InterPro" id="IPR029063">
    <property type="entry name" value="SAM-dependent_MTases_sf"/>
</dbReference>
<dbReference type="GO" id="GO:0032040">
    <property type="term" value="C:small-subunit processome"/>
    <property type="evidence" value="ECO:0007669"/>
    <property type="project" value="TreeGrafter"/>
</dbReference>
<dbReference type="Proteomes" id="UP000002313">
    <property type="component" value="Chromosome X"/>
</dbReference>
<evidence type="ECO:0000256" key="10">
    <source>
        <dbReference type="ARBA" id="ARBA00023242"/>
    </source>
</evidence>
<dbReference type="PRINTS" id="PR00052">
    <property type="entry name" value="FIBRILLARIN"/>
</dbReference>
<comment type="similarity">
    <text evidence="2">Belongs to the methyltransferase superfamily. Fibrillarin family.</text>
</comment>
<comment type="function">
    <text evidence="14">S-adenosyl-L-methionine-dependent methyltransferase that has the ability to methylate both RNAs and proteins. Involved in pre-rRNA processing. Utilizes the methyl donor S-adenosyl-L-methionine to catalyze the site-specific 2'-hydroxyl methylation of ribose moieties in pre-ribosomal RNA. Site specificity is provided by a guide RNA that base pairs with the substrate. Methylation occurs at a characteristic distance from the sequence involved in base pairing with the guide RNA. Also acts as a protein methyltransferase by mediating methylation of 'Gln-105' of histone H2A (H2AQ105me), a modification that impairs binding of the FACT complex and is specifically present at 35S ribosomal DNA locus.</text>
</comment>
<evidence type="ECO:0000256" key="2">
    <source>
        <dbReference type="ARBA" id="ARBA00010632"/>
    </source>
</evidence>
<evidence type="ECO:0000256" key="14">
    <source>
        <dbReference type="ARBA" id="ARBA00055431"/>
    </source>
</evidence>
<reference evidence="16 17" key="2">
    <citation type="journal article" date="2012" name="Proc. Natl. Acad. Sci. U.S.A.">
        <title>Gain and loss of multiple functionally related, horizontally transferred genes in the reduced genomes of two microsporidian parasites.</title>
        <authorList>
            <person name="Pombert J.-F."/>
            <person name="Selman M."/>
            <person name="Burki F."/>
            <person name="Bardell F.T."/>
            <person name="Farinelli L."/>
            <person name="Solter L.F."/>
            <person name="Whitman D.W."/>
            <person name="Weiss L.M."/>
            <person name="Corradi N."/>
            <person name="Keeling P.J."/>
        </authorList>
    </citation>
    <scope>NUCLEOTIDE SEQUENCE [LARGE SCALE GENOMIC DNA]</scope>
    <source>
        <strain evidence="16 17">ATCC 50506</strain>
    </source>
</reference>
<name>E0S9L8_ENCIT</name>
<dbReference type="SUPFAM" id="SSF53335">
    <property type="entry name" value="S-adenosyl-L-methionine-dependent methyltransferases"/>
    <property type="match status" value="1"/>
</dbReference>
<dbReference type="GO" id="GO:0000494">
    <property type="term" value="P:box C/D sno(s)RNA 3'-end processing"/>
    <property type="evidence" value="ECO:0007669"/>
    <property type="project" value="TreeGrafter"/>
</dbReference>
<dbReference type="PIRSF" id="PIRSF006540">
    <property type="entry name" value="Nop17p"/>
    <property type="match status" value="1"/>
</dbReference>
<evidence type="ECO:0000256" key="12">
    <source>
        <dbReference type="ARBA" id="ARBA00032245"/>
    </source>
</evidence>
<dbReference type="InterPro" id="IPR020813">
    <property type="entry name" value="Fibrillarin_CS"/>
</dbReference>
<dbReference type="Gene3D" id="3.40.50.150">
    <property type="entry name" value="Vaccinia Virus protein VP39"/>
    <property type="match status" value="1"/>
</dbReference>
<keyword evidence="17" id="KW-1185">Reference proteome</keyword>
<dbReference type="PANTHER" id="PTHR10335">
    <property type="entry name" value="RRNA 2-O-METHYLTRANSFERASE FIBRILLARIN"/>
    <property type="match status" value="1"/>
</dbReference>
<evidence type="ECO:0000256" key="4">
    <source>
        <dbReference type="ARBA" id="ARBA00022481"/>
    </source>
</evidence>
<evidence type="ECO:0000256" key="15">
    <source>
        <dbReference type="SAM" id="MobiDB-lite"/>
    </source>
</evidence>
<dbReference type="PROSITE" id="PS00566">
    <property type="entry name" value="FIBRILLARIN"/>
    <property type="match status" value="1"/>
</dbReference>
<evidence type="ECO:0000256" key="9">
    <source>
        <dbReference type="ARBA" id="ARBA00022884"/>
    </source>
</evidence>
<dbReference type="AlphaFoldDB" id="E0S9L8"/>
<dbReference type="GeneID" id="9699468"/>
<keyword evidence="11" id="KW-0687">Ribonucleoprotein</keyword>
<evidence type="ECO:0000256" key="3">
    <source>
        <dbReference type="ARBA" id="ARBA00015190"/>
    </source>
</evidence>
<dbReference type="OrthoDB" id="1859733at2759"/>
<keyword evidence="10" id="KW-0539">Nucleus</keyword>
<dbReference type="GO" id="GO:0003723">
    <property type="term" value="F:RNA binding"/>
    <property type="evidence" value="ECO:0007669"/>
    <property type="project" value="UniProtKB-KW"/>
</dbReference>